<evidence type="ECO:0000313" key="1">
    <source>
        <dbReference type="EMBL" id="QHS85413.1"/>
    </source>
</evidence>
<reference evidence="1" key="1">
    <citation type="journal article" date="2020" name="Nature">
        <title>Giant virus diversity and host interactions through global metagenomics.</title>
        <authorList>
            <person name="Schulz F."/>
            <person name="Roux S."/>
            <person name="Paez-Espino D."/>
            <person name="Jungbluth S."/>
            <person name="Walsh D.A."/>
            <person name="Denef V.J."/>
            <person name="McMahon K.D."/>
            <person name="Konstantinidis K.T."/>
            <person name="Eloe-Fadrosh E.A."/>
            <person name="Kyrpides N.C."/>
            <person name="Woyke T."/>
        </authorList>
    </citation>
    <scope>NUCLEOTIDE SEQUENCE</scope>
    <source>
        <strain evidence="1">GVMAG-M-3300009182-78</strain>
    </source>
</reference>
<sequence>MSNSFIKLINDSKFEFNNITTINNILSLNCHSIQTGIGDILLTSTLVKNDLIKLPLFINIAVYTNNPYNLTDTNNSFSFKIKLLEKLFESGEIVFYYNSDIYYSDWPRYLKSITNFSVLDKNFDLTNFINEEYIIFHTKCRFTSDFNYEKLKHNMRIFCENFKTKYKIIILGEKQMPSNFEANVHKITTIYEELIKLKKNNDVLDLSIDNIYDNLDFENFCKDISIIHNAKTNILVGHGGQFCISILFGKNTIAYFTEHLSDSFKLDFHQLEKSERHVIFDLFKFFDKIKEDLSM</sequence>
<dbReference type="AlphaFoldDB" id="A0A6C0B1S0"/>
<accession>A0A6C0B1S0</accession>
<proteinExistence type="predicted"/>
<dbReference type="EMBL" id="MN739043">
    <property type="protein sequence ID" value="QHS85413.1"/>
    <property type="molecule type" value="Genomic_DNA"/>
</dbReference>
<organism evidence="1">
    <name type="scientific">viral metagenome</name>
    <dbReference type="NCBI Taxonomy" id="1070528"/>
    <lineage>
        <taxon>unclassified sequences</taxon>
        <taxon>metagenomes</taxon>
        <taxon>organismal metagenomes</taxon>
    </lineage>
</organism>
<name>A0A6C0B1S0_9ZZZZ</name>
<protein>
    <recommendedName>
        <fullName evidence="2">Polysaccharide pyruvyl transferase domain-containing protein</fullName>
    </recommendedName>
</protein>
<evidence type="ECO:0008006" key="2">
    <source>
        <dbReference type="Google" id="ProtNLM"/>
    </source>
</evidence>